<evidence type="ECO:0000256" key="5">
    <source>
        <dbReference type="ARBA" id="ARBA00022975"/>
    </source>
</evidence>
<dbReference type="Pfam" id="PF00156">
    <property type="entry name" value="Pribosyltran"/>
    <property type="match status" value="1"/>
</dbReference>
<dbReference type="Proteomes" id="UP000321638">
    <property type="component" value="Unassembled WGS sequence"/>
</dbReference>
<feature type="binding site" description="in other chain" evidence="6">
    <location>
        <position position="117"/>
    </location>
    <ligand>
        <name>5-phospho-alpha-D-ribose 1-diphosphate</name>
        <dbReference type="ChEBI" id="CHEBI:58017"/>
        <note>ligand shared between dimeric partners</note>
    </ligand>
</feature>
<keyword evidence="3 6" id="KW-0328">Glycosyltransferase</keyword>
<dbReference type="GO" id="GO:0044205">
    <property type="term" value="P:'de novo' UMP biosynthetic process"/>
    <property type="evidence" value="ECO:0007669"/>
    <property type="project" value="UniProtKB-UniRule"/>
</dbReference>
<comment type="subunit">
    <text evidence="6">Homodimer.</text>
</comment>
<dbReference type="PANTHER" id="PTHR19278">
    <property type="entry name" value="OROTATE PHOSPHORIBOSYLTRANSFERASE"/>
    <property type="match status" value="1"/>
</dbReference>
<dbReference type="NCBIfam" id="NF001729">
    <property type="entry name" value="PRK00455.1-3"/>
    <property type="match status" value="1"/>
</dbReference>
<keyword evidence="4 6" id="KW-0808">Transferase</keyword>
<dbReference type="EC" id="2.4.2.10" evidence="2 6"/>
<gene>
    <name evidence="6" type="primary">pyrE</name>
    <name evidence="9" type="ORF">FHP25_30935</name>
</gene>
<comment type="caution">
    <text evidence="9">The sequence shown here is derived from an EMBL/GenBank/DDBJ whole genome shotgun (WGS) entry which is preliminary data.</text>
</comment>
<dbReference type="Gene3D" id="3.40.50.2020">
    <property type="match status" value="1"/>
</dbReference>
<evidence type="ECO:0000256" key="6">
    <source>
        <dbReference type="HAMAP-Rule" id="MF_01208"/>
    </source>
</evidence>
<evidence type="ECO:0000313" key="10">
    <source>
        <dbReference type="Proteomes" id="UP000321638"/>
    </source>
</evidence>
<dbReference type="GO" id="GO:0004588">
    <property type="term" value="F:orotate phosphoribosyltransferase activity"/>
    <property type="evidence" value="ECO:0007669"/>
    <property type="project" value="UniProtKB-UniRule"/>
</dbReference>
<dbReference type="InterPro" id="IPR000836">
    <property type="entry name" value="PRTase_dom"/>
</dbReference>
<proteinExistence type="inferred from homology"/>
<evidence type="ECO:0000256" key="7">
    <source>
        <dbReference type="SAM" id="MobiDB-lite"/>
    </source>
</evidence>
<dbReference type="AlphaFoldDB" id="A0A5C8PDR6"/>
<protein>
    <recommendedName>
        <fullName evidence="2 6">Orotate phosphoribosyltransferase</fullName>
        <shortName evidence="6">OPRT</shortName>
        <shortName evidence="6">OPRTase</shortName>
        <ecNumber evidence="2 6">2.4.2.10</ecNumber>
    </recommendedName>
</protein>
<dbReference type="OrthoDB" id="9802134at2"/>
<feature type="domain" description="Phosphoribosyltransferase" evidence="8">
    <location>
        <begin position="69"/>
        <end position="172"/>
    </location>
</feature>
<comment type="pathway">
    <text evidence="1 6">Pyrimidine metabolism; UMP biosynthesis via de novo pathway; UMP from orotate: step 1/2.</text>
</comment>
<dbReference type="InterPro" id="IPR029057">
    <property type="entry name" value="PRTase-like"/>
</dbReference>
<comment type="catalytic activity">
    <reaction evidence="6">
        <text>orotidine 5'-phosphate + diphosphate = orotate + 5-phospho-alpha-D-ribose 1-diphosphate</text>
        <dbReference type="Rhea" id="RHEA:10380"/>
        <dbReference type="ChEBI" id="CHEBI:30839"/>
        <dbReference type="ChEBI" id="CHEBI:33019"/>
        <dbReference type="ChEBI" id="CHEBI:57538"/>
        <dbReference type="ChEBI" id="CHEBI:58017"/>
        <dbReference type="EC" id="2.4.2.10"/>
    </reaction>
</comment>
<feature type="binding site" evidence="6">
    <location>
        <position position="120"/>
    </location>
    <ligand>
        <name>5-phospho-alpha-D-ribose 1-diphosphate</name>
        <dbReference type="ChEBI" id="CHEBI:58017"/>
        <note>ligand shared between dimeric partners</note>
    </ligand>
</feature>
<keyword evidence="6" id="KW-0460">Magnesium</keyword>
<dbReference type="InterPro" id="IPR023031">
    <property type="entry name" value="OPRT"/>
</dbReference>
<dbReference type="GO" id="GO:0000287">
    <property type="term" value="F:magnesium ion binding"/>
    <property type="evidence" value="ECO:0007669"/>
    <property type="project" value="UniProtKB-UniRule"/>
</dbReference>
<dbReference type="UniPathway" id="UPA00070">
    <property type="reaction ID" value="UER00119"/>
</dbReference>
<evidence type="ECO:0000256" key="2">
    <source>
        <dbReference type="ARBA" id="ARBA00011971"/>
    </source>
</evidence>
<reference evidence="9 10" key="1">
    <citation type="submission" date="2019-06" db="EMBL/GenBank/DDBJ databases">
        <title>New taxonomy in bacterial strain CC-CFT640, isolated from vineyard.</title>
        <authorList>
            <person name="Lin S.-Y."/>
            <person name="Tsai C.-F."/>
            <person name="Young C.-C."/>
        </authorList>
    </citation>
    <scope>NUCLEOTIDE SEQUENCE [LARGE SCALE GENOMIC DNA]</scope>
    <source>
        <strain evidence="9 10">CC-CFT640</strain>
    </source>
</reference>
<sequence length="253" mass="27157">MAATPSAPRSAVNGKAGTTAAARDTARLLLDIKAVHCRPDNPFIFTSGRASPVYIDCRKIISFPDARARIMAHAHKVIGNAIGWSKIDVVAGGETAGIPFAAFIAATAKKPMIYVRKQPKGFGRMAQIEGELKAGDRVLLVEDLATDGGSKVMFIDALRKADAKVTDTFVIFHYGIFQQSVDVLASMGVKLHALATWWDVLDAAERYKLFDERGLTETRAFLNAPDSWSAAHGGRNPGHSASRPTPAIATNGR</sequence>
<feature type="binding site" evidence="6">
    <location>
        <position position="116"/>
    </location>
    <ligand>
        <name>5-phospho-alpha-D-ribose 1-diphosphate</name>
        <dbReference type="ChEBI" id="CHEBI:58017"/>
        <note>ligand shared between dimeric partners</note>
    </ligand>
</feature>
<comment type="caution">
    <text evidence="6">Lacks conserved residue(s) required for the propagation of feature annotation.</text>
</comment>
<evidence type="ECO:0000313" key="9">
    <source>
        <dbReference type="EMBL" id="TXL71273.1"/>
    </source>
</evidence>
<dbReference type="SUPFAM" id="SSF53271">
    <property type="entry name" value="PRTase-like"/>
    <property type="match status" value="1"/>
</dbReference>
<comment type="function">
    <text evidence="6">Catalyzes the transfer of a ribosyl phosphate group from 5-phosphoribose 1-diphosphate to orotate, leading to the formation of orotidine monophosphate (OMP).</text>
</comment>
<comment type="similarity">
    <text evidence="6">Belongs to the purine/pyrimidine phosphoribosyltransferase family. PyrE subfamily.</text>
</comment>
<name>A0A5C8PDR6_9HYPH</name>
<feature type="region of interest" description="Disordered" evidence="7">
    <location>
        <begin position="230"/>
        <end position="253"/>
    </location>
</feature>
<keyword evidence="10" id="KW-1185">Reference proteome</keyword>
<evidence type="ECO:0000259" key="8">
    <source>
        <dbReference type="Pfam" id="PF00156"/>
    </source>
</evidence>
<organism evidence="9 10">
    <name type="scientific">Vineibacter terrae</name>
    <dbReference type="NCBI Taxonomy" id="2586908"/>
    <lineage>
        <taxon>Bacteria</taxon>
        <taxon>Pseudomonadati</taxon>
        <taxon>Pseudomonadota</taxon>
        <taxon>Alphaproteobacteria</taxon>
        <taxon>Hyphomicrobiales</taxon>
        <taxon>Vineibacter</taxon>
    </lineage>
</organism>
<dbReference type="InterPro" id="IPR004467">
    <property type="entry name" value="Or_phspho_trans_dom"/>
</dbReference>
<keyword evidence="5 6" id="KW-0665">Pyrimidine biosynthesis</keyword>
<dbReference type="CDD" id="cd06223">
    <property type="entry name" value="PRTases_typeI"/>
    <property type="match status" value="1"/>
</dbReference>
<evidence type="ECO:0000256" key="4">
    <source>
        <dbReference type="ARBA" id="ARBA00022679"/>
    </source>
</evidence>
<dbReference type="HAMAP" id="MF_01208">
    <property type="entry name" value="PyrE"/>
    <property type="match status" value="1"/>
</dbReference>
<feature type="binding site" evidence="6">
    <location>
        <position position="146"/>
    </location>
    <ligand>
        <name>orotate</name>
        <dbReference type="ChEBI" id="CHEBI:30839"/>
    </ligand>
</feature>
<comment type="cofactor">
    <cofactor evidence="6">
        <name>Mg(2+)</name>
        <dbReference type="ChEBI" id="CHEBI:18420"/>
    </cofactor>
</comment>
<dbReference type="PANTHER" id="PTHR19278:SF9">
    <property type="entry name" value="URIDINE 5'-MONOPHOSPHATE SYNTHASE"/>
    <property type="match status" value="1"/>
</dbReference>
<dbReference type="NCBIfam" id="TIGR00336">
    <property type="entry name" value="pyrE"/>
    <property type="match status" value="1"/>
</dbReference>
<accession>A0A5C8PDR6</accession>
<feature type="binding site" description="in other chain" evidence="6">
    <location>
        <begin position="142"/>
        <end position="150"/>
    </location>
    <ligand>
        <name>5-phospho-alpha-D-ribose 1-diphosphate</name>
        <dbReference type="ChEBI" id="CHEBI:58017"/>
        <note>ligand shared between dimeric partners</note>
    </ligand>
</feature>
<dbReference type="EMBL" id="VDUZ01000046">
    <property type="protein sequence ID" value="TXL71273.1"/>
    <property type="molecule type" value="Genomic_DNA"/>
</dbReference>
<dbReference type="GO" id="GO:0019856">
    <property type="term" value="P:pyrimidine nucleobase biosynthetic process"/>
    <property type="evidence" value="ECO:0007669"/>
    <property type="project" value="TreeGrafter"/>
</dbReference>
<evidence type="ECO:0000256" key="3">
    <source>
        <dbReference type="ARBA" id="ARBA00022676"/>
    </source>
</evidence>
<evidence type="ECO:0000256" key="1">
    <source>
        <dbReference type="ARBA" id="ARBA00004889"/>
    </source>
</evidence>